<evidence type="ECO:0000259" key="9">
    <source>
        <dbReference type="Pfam" id="PF02771"/>
    </source>
</evidence>
<gene>
    <name evidence="10" type="ORF">ACFOGJ_05125</name>
</gene>
<dbReference type="InterPro" id="IPR013786">
    <property type="entry name" value="AcylCoA_DH/ox_N"/>
</dbReference>
<feature type="domain" description="Acyl-CoA oxidase/dehydrogenase middle" evidence="8">
    <location>
        <begin position="496"/>
        <end position="574"/>
    </location>
</feature>
<dbReference type="EMBL" id="JBHRTR010000015">
    <property type="protein sequence ID" value="MFC3226601.1"/>
    <property type="molecule type" value="Genomic_DNA"/>
</dbReference>
<dbReference type="InterPro" id="IPR052161">
    <property type="entry name" value="Mycobact_Acyl-CoA_DH"/>
</dbReference>
<dbReference type="InterPro" id="IPR006091">
    <property type="entry name" value="Acyl-CoA_Oxase/DH_mid-dom"/>
</dbReference>
<evidence type="ECO:0000313" key="10">
    <source>
        <dbReference type="EMBL" id="MFC3226601.1"/>
    </source>
</evidence>
<protein>
    <submittedName>
        <fullName evidence="10">Acyl-CoA dehydrogenase family protein</fullName>
    </submittedName>
</protein>
<dbReference type="InterPro" id="IPR037069">
    <property type="entry name" value="AcylCoA_DH/ox_N_sf"/>
</dbReference>
<dbReference type="SUPFAM" id="SSF47203">
    <property type="entry name" value="Acyl-CoA dehydrogenase C-terminal domain-like"/>
    <property type="match status" value="2"/>
</dbReference>
<evidence type="ECO:0000256" key="3">
    <source>
        <dbReference type="ARBA" id="ARBA00022630"/>
    </source>
</evidence>
<keyword evidence="5" id="KW-0560">Oxidoreductase</keyword>
<feature type="domain" description="Acyl-CoA dehydrogenase/oxidase C-terminal" evidence="7">
    <location>
        <begin position="600"/>
        <end position="753"/>
    </location>
</feature>
<keyword evidence="11" id="KW-1185">Reference proteome</keyword>
<dbReference type="InterPro" id="IPR046373">
    <property type="entry name" value="Acyl-CoA_Oxase/DH_mid-dom_sf"/>
</dbReference>
<feature type="domain" description="Acyl-CoA dehydrogenase/oxidase N-terminal" evidence="9">
    <location>
        <begin position="383"/>
        <end position="491"/>
    </location>
</feature>
<evidence type="ECO:0000259" key="8">
    <source>
        <dbReference type="Pfam" id="PF02770"/>
    </source>
</evidence>
<accession>A0ABV7KWG2</accession>
<evidence type="ECO:0000256" key="6">
    <source>
        <dbReference type="SAM" id="MobiDB-lite"/>
    </source>
</evidence>
<sequence length="759" mass="81231">MQAEAAAGNRDATDDAAPGADERAMLREALRGFLARAWVRPENADRVGDPAAIAEIWRGLCGQGLAGLGRDRAEGGLAEILVAMEELGRAACRAPLPAAVVANLAAAGGQESGAAFSAFLDAMQSGRALPALAFGPQDLDRDRGRLAVAEGTATGELRHVEAGECATHLLFADGQGDALLLADAAAPGVERLPARAMGVGGQAHLRLQQVPVQRLALPPGRLAELQEVHRLCLAARALGAVDAGFGMAVDWAKERRQFGRPIGSFQAVQHKLADNLMILEAARLSLANAAACHDRGDAAWRSFGAASFAFAADRLRKAALENHHAMGAVGYAEAHALPSLTKFAHLDLVAHGGLRRAREELAARYLAPDAAGLPEHDLGADGNAFRQEVRAWLQDHWVGARKAAFDARPFHEREYDPGFARDLGRTGWIALGWPKAFGGQARSPLEQLAFVEEMERVEAPRTGAAVQAAMLMVSGTPEQQAELLPAIARGEAVYGMGYSEPEAGSDLASLRTRAERDGDDWVINGQKIWTTTYWGDFMLLATRTDPDAEPRHAGITMFLVPMDSPGITVKPMKTMYDGTFANIFYDDVRVPDSARVGEVNGGWRVLTGALSSERSIVSAGIIAKVAHDFDIFCAWLRAEDGAALAGDPWVRDRIGDLAAQIEACRLLSLRCVELTDAQVTPPHYAAMVKVQAGELMERFGETALDIAGRAATLSEDCPGAMLRGRIEQKLRHSLMWVISIGTNEIQRTLIATRGLGLPR</sequence>
<dbReference type="PANTHER" id="PTHR43292:SF3">
    <property type="entry name" value="ACYL-COA DEHYDROGENASE FADE29"/>
    <property type="match status" value="1"/>
</dbReference>
<evidence type="ECO:0000313" key="11">
    <source>
        <dbReference type="Proteomes" id="UP001595528"/>
    </source>
</evidence>
<evidence type="ECO:0000256" key="4">
    <source>
        <dbReference type="ARBA" id="ARBA00022827"/>
    </source>
</evidence>
<dbReference type="InterPro" id="IPR036250">
    <property type="entry name" value="AcylCo_DH-like_C"/>
</dbReference>
<evidence type="ECO:0000256" key="1">
    <source>
        <dbReference type="ARBA" id="ARBA00001974"/>
    </source>
</evidence>
<proteinExistence type="inferred from homology"/>
<dbReference type="Pfam" id="PF02770">
    <property type="entry name" value="Acyl-CoA_dh_M"/>
    <property type="match status" value="1"/>
</dbReference>
<dbReference type="InterPro" id="IPR009100">
    <property type="entry name" value="AcylCoA_DH/oxidase_NM_dom_sf"/>
</dbReference>
<name>A0ABV7KWG2_9PROT</name>
<dbReference type="PANTHER" id="PTHR43292">
    <property type="entry name" value="ACYL-COA DEHYDROGENASE"/>
    <property type="match status" value="1"/>
</dbReference>
<dbReference type="Pfam" id="PF02771">
    <property type="entry name" value="Acyl-CoA_dh_N"/>
    <property type="match status" value="1"/>
</dbReference>
<dbReference type="InterPro" id="IPR009075">
    <property type="entry name" value="AcylCo_DH/oxidase_C"/>
</dbReference>
<comment type="similarity">
    <text evidence="2">Belongs to the acyl-CoA dehydrogenase family.</text>
</comment>
<organism evidence="10 11">
    <name type="scientific">Marinibaculum pumilum</name>
    <dbReference type="NCBI Taxonomy" id="1766165"/>
    <lineage>
        <taxon>Bacteria</taxon>
        <taxon>Pseudomonadati</taxon>
        <taxon>Pseudomonadota</taxon>
        <taxon>Alphaproteobacteria</taxon>
        <taxon>Rhodospirillales</taxon>
        <taxon>Rhodospirillaceae</taxon>
        <taxon>Marinibaculum</taxon>
    </lineage>
</organism>
<comment type="cofactor">
    <cofactor evidence="1">
        <name>FAD</name>
        <dbReference type="ChEBI" id="CHEBI:57692"/>
    </cofactor>
</comment>
<keyword evidence="4" id="KW-0274">FAD</keyword>
<dbReference type="SUPFAM" id="SSF56645">
    <property type="entry name" value="Acyl-CoA dehydrogenase NM domain-like"/>
    <property type="match status" value="2"/>
</dbReference>
<evidence type="ECO:0000256" key="2">
    <source>
        <dbReference type="ARBA" id="ARBA00009347"/>
    </source>
</evidence>
<dbReference type="Gene3D" id="2.40.110.10">
    <property type="entry name" value="Butyryl-CoA Dehydrogenase, subunit A, domain 2"/>
    <property type="match status" value="1"/>
</dbReference>
<dbReference type="Proteomes" id="UP001595528">
    <property type="component" value="Unassembled WGS sequence"/>
</dbReference>
<reference evidence="11" key="1">
    <citation type="journal article" date="2019" name="Int. J. Syst. Evol. Microbiol.">
        <title>The Global Catalogue of Microorganisms (GCM) 10K type strain sequencing project: providing services to taxonomists for standard genome sequencing and annotation.</title>
        <authorList>
            <consortium name="The Broad Institute Genomics Platform"/>
            <consortium name="The Broad Institute Genome Sequencing Center for Infectious Disease"/>
            <person name="Wu L."/>
            <person name="Ma J."/>
        </authorList>
    </citation>
    <scope>NUCLEOTIDE SEQUENCE [LARGE SCALE GENOMIC DNA]</scope>
    <source>
        <strain evidence="11">KCTC 42964</strain>
    </source>
</reference>
<comment type="caution">
    <text evidence="10">The sequence shown here is derived from an EMBL/GenBank/DDBJ whole genome shotgun (WGS) entry which is preliminary data.</text>
</comment>
<feature type="region of interest" description="Disordered" evidence="6">
    <location>
        <begin position="1"/>
        <end position="20"/>
    </location>
</feature>
<feature type="domain" description="Acyl-CoA dehydrogenase/oxidase C-terminal" evidence="7">
    <location>
        <begin position="228"/>
        <end position="364"/>
    </location>
</feature>
<dbReference type="Gene3D" id="1.10.540.10">
    <property type="entry name" value="Acyl-CoA dehydrogenase/oxidase, N-terminal domain"/>
    <property type="match status" value="2"/>
</dbReference>
<keyword evidence="3" id="KW-0285">Flavoprotein</keyword>
<dbReference type="Gene3D" id="1.20.140.10">
    <property type="entry name" value="Butyryl-CoA Dehydrogenase, subunit A, domain 3"/>
    <property type="match status" value="2"/>
</dbReference>
<evidence type="ECO:0000259" key="7">
    <source>
        <dbReference type="Pfam" id="PF00441"/>
    </source>
</evidence>
<dbReference type="Pfam" id="PF00441">
    <property type="entry name" value="Acyl-CoA_dh_1"/>
    <property type="match status" value="2"/>
</dbReference>
<evidence type="ECO:0000256" key="5">
    <source>
        <dbReference type="ARBA" id="ARBA00023002"/>
    </source>
</evidence>
<dbReference type="RefSeq" id="WP_379898644.1">
    <property type="nucleotide sequence ID" value="NZ_JBHRTR010000015.1"/>
</dbReference>